<proteinExistence type="predicted"/>
<protein>
    <submittedName>
        <fullName evidence="2">Uncharacterized protein</fullName>
    </submittedName>
</protein>
<evidence type="ECO:0000313" key="3">
    <source>
        <dbReference type="Proteomes" id="UP001642260"/>
    </source>
</evidence>
<keyword evidence="3" id="KW-1185">Reference proteome</keyword>
<dbReference type="EMBL" id="CAKOAT010472931">
    <property type="protein sequence ID" value="CAH8377601.1"/>
    <property type="molecule type" value="Genomic_DNA"/>
</dbReference>
<gene>
    <name evidence="2" type="ORF">ERUC_LOCUS32565</name>
</gene>
<accession>A0ABC8L6H4</accession>
<feature type="region of interest" description="Disordered" evidence="1">
    <location>
        <begin position="32"/>
        <end position="78"/>
    </location>
</feature>
<evidence type="ECO:0000256" key="1">
    <source>
        <dbReference type="SAM" id="MobiDB-lite"/>
    </source>
</evidence>
<sequence>MANVYISASNKTNGNAWSLLSDKGKRIAYDQKSKMKEAKEKKSEPKPPSSAARDNPKRARQEPGSGGFEDLNFTYKST</sequence>
<dbReference type="AlphaFoldDB" id="A0ABC8L6H4"/>
<evidence type="ECO:0000313" key="2">
    <source>
        <dbReference type="EMBL" id="CAH8377601.1"/>
    </source>
</evidence>
<comment type="caution">
    <text evidence="2">The sequence shown here is derived from an EMBL/GenBank/DDBJ whole genome shotgun (WGS) entry which is preliminary data.</text>
</comment>
<dbReference type="Proteomes" id="UP001642260">
    <property type="component" value="Unassembled WGS sequence"/>
</dbReference>
<reference evidence="2 3" key="1">
    <citation type="submission" date="2022-03" db="EMBL/GenBank/DDBJ databases">
        <authorList>
            <person name="Macdonald S."/>
            <person name="Ahmed S."/>
            <person name="Newling K."/>
        </authorList>
    </citation>
    <scope>NUCLEOTIDE SEQUENCE [LARGE SCALE GENOMIC DNA]</scope>
</reference>
<feature type="compositionally biased region" description="Basic and acidic residues" evidence="1">
    <location>
        <begin position="32"/>
        <end position="45"/>
    </location>
</feature>
<name>A0ABC8L6H4_ERUVS</name>
<organism evidence="2 3">
    <name type="scientific">Eruca vesicaria subsp. sativa</name>
    <name type="common">Garden rocket</name>
    <name type="synonym">Eruca sativa</name>
    <dbReference type="NCBI Taxonomy" id="29727"/>
    <lineage>
        <taxon>Eukaryota</taxon>
        <taxon>Viridiplantae</taxon>
        <taxon>Streptophyta</taxon>
        <taxon>Embryophyta</taxon>
        <taxon>Tracheophyta</taxon>
        <taxon>Spermatophyta</taxon>
        <taxon>Magnoliopsida</taxon>
        <taxon>eudicotyledons</taxon>
        <taxon>Gunneridae</taxon>
        <taxon>Pentapetalae</taxon>
        <taxon>rosids</taxon>
        <taxon>malvids</taxon>
        <taxon>Brassicales</taxon>
        <taxon>Brassicaceae</taxon>
        <taxon>Brassiceae</taxon>
        <taxon>Eruca</taxon>
    </lineage>
</organism>